<dbReference type="GO" id="GO:0006813">
    <property type="term" value="P:potassium ion transport"/>
    <property type="evidence" value="ECO:0007669"/>
    <property type="project" value="InterPro"/>
</dbReference>
<evidence type="ECO:0000256" key="5">
    <source>
        <dbReference type="ARBA" id="ARBA00022989"/>
    </source>
</evidence>
<dbReference type="EMBL" id="JANUAE010000021">
    <property type="protein sequence ID" value="MCS3711950.1"/>
    <property type="molecule type" value="Genomic_DNA"/>
</dbReference>
<keyword evidence="2" id="KW-0813">Transport</keyword>
<comment type="caution">
    <text evidence="10">The sequence shown here is derived from an EMBL/GenBank/DDBJ whole genome shotgun (WGS) entry which is preliminary data.</text>
</comment>
<dbReference type="Pfam" id="PF03600">
    <property type="entry name" value="CitMHS"/>
    <property type="match status" value="1"/>
</dbReference>
<feature type="transmembrane region" description="Helical" evidence="8">
    <location>
        <begin position="524"/>
        <end position="543"/>
    </location>
</feature>
<keyword evidence="5 8" id="KW-1133">Transmembrane helix</keyword>
<feature type="transmembrane region" description="Helical" evidence="8">
    <location>
        <begin position="178"/>
        <end position="200"/>
    </location>
</feature>
<dbReference type="InterPro" id="IPR031312">
    <property type="entry name" value="Na/sul_symport_CS"/>
</dbReference>
<dbReference type="PROSITE" id="PS01271">
    <property type="entry name" value="NA_SULFATE"/>
    <property type="match status" value="1"/>
</dbReference>
<feature type="transmembrane region" description="Helical" evidence="8">
    <location>
        <begin position="550"/>
        <end position="570"/>
    </location>
</feature>
<proteinExistence type="predicted"/>
<evidence type="ECO:0000259" key="9">
    <source>
        <dbReference type="PROSITE" id="PS51202"/>
    </source>
</evidence>
<dbReference type="SUPFAM" id="SSF116726">
    <property type="entry name" value="TrkA C-terminal domain-like"/>
    <property type="match status" value="2"/>
</dbReference>
<keyword evidence="6 8" id="KW-0472">Membrane</keyword>
<evidence type="ECO:0000256" key="4">
    <source>
        <dbReference type="ARBA" id="ARBA00022737"/>
    </source>
</evidence>
<sequence>MGLLGSLGLNAWITVAVVMGVVGALMADVGRPDLVLLSGLSVLLVSGVVSPDQAFAGFSNAAVLTVGALYVVAGGVQHTDALSELDRVLFADTTRLGAVLARFMVPTSVLSGLLNNTPIVAMLTPRLQEWADAQNIPASKLMIPLSYAAITGGMMTLIGTSTNLIVAGLMEAEGYEPLSLFDVTWVGVPAALVVIAYFVLGGHRLLPDRGTSAPAAERRLGQNMFEVTVTAPSPIVGQTVAEAGLRDLGDAYLTHVRRGTEVLQGRPGRPLEQGDVLAFNGSLAARERLLERPGLSRTLPAPDGTHDDPARYETLPLYEAVIAESSNLVGTTLGEANFREQYQGVVLGIQRQDEPVTSPVGTTELQAGDLLIVEAPGDFKKRWSSGSREEFYLVAPRDGRARPGGAPDDEEGKTDRSGRAPIALGLTGAMVLAAATGLAPIVTAAVLAALLMILAGCIRPAEAQRALNVQVLVVIAAALGIGKAIETTGLATAAAQGVLSVAEPFGPVVVLVALYLLTNLLTEIITNNAAAVLMLPVAMAAASSLGAPPVAFGVLVAVAASASFLTPIGYQTNLMVMAPGGYRFSDYARVGWPVTLLVMGTSVGIISLVWL</sequence>
<feature type="domain" description="RCK C-terminal" evidence="9">
    <location>
        <begin position="303"/>
        <end position="389"/>
    </location>
</feature>
<dbReference type="PANTHER" id="PTHR43652:SF2">
    <property type="entry name" value="BASIC AMINO ACID ANTIPORTER YFCC-RELATED"/>
    <property type="match status" value="1"/>
</dbReference>
<dbReference type="InterPro" id="IPR036721">
    <property type="entry name" value="RCK_C_sf"/>
</dbReference>
<organism evidence="10 11">
    <name type="scientific">Salinibacter ruber</name>
    <dbReference type="NCBI Taxonomy" id="146919"/>
    <lineage>
        <taxon>Bacteria</taxon>
        <taxon>Pseudomonadati</taxon>
        <taxon>Rhodothermota</taxon>
        <taxon>Rhodothermia</taxon>
        <taxon>Rhodothermales</taxon>
        <taxon>Salinibacteraceae</taxon>
        <taxon>Salinibacter</taxon>
    </lineage>
</organism>
<comment type="subcellular location">
    <subcellularLocation>
        <location evidence="1">Membrane</location>
        <topology evidence="1">Multi-pass membrane protein</topology>
    </subcellularLocation>
</comment>
<feature type="transmembrane region" description="Helical" evidence="8">
    <location>
        <begin position="497"/>
        <end position="518"/>
    </location>
</feature>
<evidence type="ECO:0000256" key="2">
    <source>
        <dbReference type="ARBA" id="ARBA00022448"/>
    </source>
</evidence>
<feature type="transmembrane region" description="Helical" evidence="8">
    <location>
        <begin position="422"/>
        <end position="455"/>
    </location>
</feature>
<feature type="transmembrane region" description="Helical" evidence="8">
    <location>
        <begin position="590"/>
        <end position="610"/>
    </location>
</feature>
<feature type="region of interest" description="Disordered" evidence="7">
    <location>
        <begin position="396"/>
        <end position="418"/>
    </location>
</feature>
<feature type="domain" description="RCK C-terminal" evidence="9">
    <location>
        <begin position="212"/>
        <end position="296"/>
    </location>
</feature>
<evidence type="ECO:0000313" key="11">
    <source>
        <dbReference type="Proteomes" id="UP001155057"/>
    </source>
</evidence>
<accession>A0A9X2QBH4</accession>
<dbReference type="InterPro" id="IPR051679">
    <property type="entry name" value="DASS-Related_Transporters"/>
</dbReference>
<dbReference type="RefSeq" id="WP_259124656.1">
    <property type="nucleotide sequence ID" value="NZ_JANUAE010000021.1"/>
</dbReference>
<feature type="transmembrane region" description="Helical" evidence="8">
    <location>
        <begin position="6"/>
        <end position="27"/>
    </location>
</feature>
<evidence type="ECO:0000256" key="3">
    <source>
        <dbReference type="ARBA" id="ARBA00022692"/>
    </source>
</evidence>
<dbReference type="AlphaFoldDB" id="A0A9X2QBH4"/>
<dbReference type="PANTHER" id="PTHR43652">
    <property type="entry name" value="BASIC AMINO ACID ANTIPORTER YFCC-RELATED"/>
    <property type="match status" value="1"/>
</dbReference>
<evidence type="ECO:0000256" key="7">
    <source>
        <dbReference type="SAM" id="MobiDB-lite"/>
    </source>
</evidence>
<dbReference type="GO" id="GO:0008324">
    <property type="term" value="F:monoatomic cation transmembrane transporter activity"/>
    <property type="evidence" value="ECO:0007669"/>
    <property type="project" value="InterPro"/>
</dbReference>
<evidence type="ECO:0000256" key="6">
    <source>
        <dbReference type="ARBA" id="ARBA00023136"/>
    </source>
</evidence>
<evidence type="ECO:0000256" key="8">
    <source>
        <dbReference type="SAM" id="Phobius"/>
    </source>
</evidence>
<dbReference type="InterPro" id="IPR004680">
    <property type="entry name" value="Cit_transptr-like_dom"/>
</dbReference>
<feature type="transmembrane region" description="Helical" evidence="8">
    <location>
        <begin position="57"/>
        <end position="76"/>
    </location>
</feature>
<dbReference type="GO" id="GO:0005886">
    <property type="term" value="C:plasma membrane"/>
    <property type="evidence" value="ECO:0007669"/>
    <property type="project" value="TreeGrafter"/>
</dbReference>
<dbReference type="Proteomes" id="UP001155057">
    <property type="component" value="Unassembled WGS sequence"/>
</dbReference>
<keyword evidence="3 8" id="KW-0812">Transmembrane</keyword>
<protein>
    <submittedName>
        <fullName evidence="10">Di/tricarboxylate transporter</fullName>
    </submittedName>
</protein>
<reference evidence="10" key="1">
    <citation type="submission" date="2022-08" db="EMBL/GenBank/DDBJ databases">
        <title>Genomic Encyclopedia of Type Strains, Phase V (KMG-V): Genome sequencing to study the core and pangenomes of soil and plant-associated prokaryotes.</title>
        <authorList>
            <person name="Whitman W."/>
        </authorList>
    </citation>
    <scope>NUCLEOTIDE SEQUENCE</scope>
    <source>
        <strain evidence="10">SP3049</strain>
    </source>
</reference>
<dbReference type="Pfam" id="PF02080">
    <property type="entry name" value="TrkA_C"/>
    <property type="match status" value="2"/>
</dbReference>
<feature type="transmembrane region" description="Helical" evidence="8">
    <location>
        <begin position="467"/>
        <end position="485"/>
    </location>
</feature>
<dbReference type="PROSITE" id="PS51202">
    <property type="entry name" value="RCK_C"/>
    <property type="match status" value="2"/>
</dbReference>
<evidence type="ECO:0000256" key="1">
    <source>
        <dbReference type="ARBA" id="ARBA00004141"/>
    </source>
</evidence>
<keyword evidence="4" id="KW-0677">Repeat</keyword>
<evidence type="ECO:0000313" key="10">
    <source>
        <dbReference type="EMBL" id="MCS3711950.1"/>
    </source>
</evidence>
<gene>
    <name evidence="10" type="ORF">GGP61_003586</name>
</gene>
<name>A0A9X2QBH4_9BACT</name>
<feature type="transmembrane region" description="Helical" evidence="8">
    <location>
        <begin position="145"/>
        <end position="166"/>
    </location>
</feature>
<dbReference type="InterPro" id="IPR006037">
    <property type="entry name" value="RCK_C"/>
</dbReference>
<dbReference type="Gene3D" id="3.30.70.1450">
    <property type="entry name" value="Regulator of K+ conductance, C-terminal domain"/>
    <property type="match status" value="2"/>
</dbReference>